<proteinExistence type="predicted"/>
<evidence type="ECO:0000313" key="3">
    <source>
        <dbReference type="Proteomes" id="UP000027265"/>
    </source>
</evidence>
<feature type="region of interest" description="Disordered" evidence="1">
    <location>
        <begin position="1"/>
        <end position="25"/>
    </location>
</feature>
<dbReference type="HOGENOM" id="CLU_1855560_0_0_1"/>
<evidence type="ECO:0000313" key="2">
    <source>
        <dbReference type="EMBL" id="KDQ51639.1"/>
    </source>
</evidence>
<dbReference type="EMBL" id="KL197746">
    <property type="protein sequence ID" value="KDQ51639.1"/>
    <property type="molecule type" value="Genomic_DNA"/>
</dbReference>
<gene>
    <name evidence="2" type="ORF">JAAARDRAFT_500537</name>
</gene>
<organism evidence="2 3">
    <name type="scientific">Jaapia argillacea MUCL 33604</name>
    <dbReference type="NCBI Taxonomy" id="933084"/>
    <lineage>
        <taxon>Eukaryota</taxon>
        <taxon>Fungi</taxon>
        <taxon>Dikarya</taxon>
        <taxon>Basidiomycota</taxon>
        <taxon>Agaricomycotina</taxon>
        <taxon>Agaricomycetes</taxon>
        <taxon>Agaricomycetidae</taxon>
        <taxon>Jaapiales</taxon>
        <taxon>Jaapiaceae</taxon>
        <taxon>Jaapia</taxon>
    </lineage>
</organism>
<evidence type="ECO:0000256" key="1">
    <source>
        <dbReference type="SAM" id="MobiDB-lite"/>
    </source>
</evidence>
<reference evidence="3" key="1">
    <citation type="journal article" date="2014" name="Proc. Natl. Acad. Sci. U.S.A.">
        <title>Extensive sampling of basidiomycete genomes demonstrates inadequacy of the white-rot/brown-rot paradigm for wood decay fungi.</title>
        <authorList>
            <person name="Riley R."/>
            <person name="Salamov A.A."/>
            <person name="Brown D.W."/>
            <person name="Nagy L.G."/>
            <person name="Floudas D."/>
            <person name="Held B.W."/>
            <person name="Levasseur A."/>
            <person name="Lombard V."/>
            <person name="Morin E."/>
            <person name="Otillar R."/>
            <person name="Lindquist E.A."/>
            <person name="Sun H."/>
            <person name="LaButti K.M."/>
            <person name="Schmutz J."/>
            <person name="Jabbour D."/>
            <person name="Luo H."/>
            <person name="Baker S.E."/>
            <person name="Pisabarro A.G."/>
            <person name="Walton J.D."/>
            <person name="Blanchette R.A."/>
            <person name="Henrissat B."/>
            <person name="Martin F."/>
            <person name="Cullen D."/>
            <person name="Hibbett D.S."/>
            <person name="Grigoriev I.V."/>
        </authorList>
    </citation>
    <scope>NUCLEOTIDE SEQUENCE [LARGE SCALE GENOMIC DNA]</scope>
    <source>
        <strain evidence="3">MUCL 33604</strain>
    </source>
</reference>
<keyword evidence="3" id="KW-1185">Reference proteome</keyword>
<sequence length="138" mass="15793">MVGFHIGHNGHWIGEPGSRSEPAPELLLGPQSSLRWTPVSDFITQENHRNPVRVTGDGHGSDLVVPEEWASLRKEELHILTGCSFNGQLAEVYWYNRGQHRFTNAFTLEECEAPEWIQSAHCSCKNFYSCRKWWEARG</sequence>
<dbReference type="Proteomes" id="UP000027265">
    <property type="component" value="Unassembled WGS sequence"/>
</dbReference>
<name>A0A067PA47_9AGAM</name>
<accession>A0A067PA47</accession>
<dbReference type="InParanoid" id="A0A067PA47"/>
<protein>
    <submittedName>
        <fullName evidence="2">Uncharacterized protein</fullName>
    </submittedName>
</protein>
<dbReference type="AlphaFoldDB" id="A0A067PA47"/>